<dbReference type="AlphaFoldDB" id="A0A1E3V1E0"/>
<keyword evidence="6" id="KW-0574">Periplasm</keyword>
<evidence type="ECO:0000313" key="14">
    <source>
        <dbReference type="Proteomes" id="UP001159075"/>
    </source>
</evidence>
<feature type="domain" description="Tetrahaem cytochrome" evidence="10">
    <location>
        <begin position="26"/>
        <end position="96"/>
    </location>
</feature>
<dbReference type="OrthoDB" id="9154260at2"/>
<reference evidence="12 14" key="3">
    <citation type="submission" date="2022-09" db="EMBL/GenBank/DDBJ databases">
        <title>The outer-membrane cytochrome OmcA is essential for infection of Shewanella oneidensis by a zebrafish-associated bacteriophage.</title>
        <authorList>
            <person name="Grenfell A.W."/>
            <person name="Intile P."/>
            <person name="Mcfarlane J."/>
            <person name="Leung D."/>
            <person name="Abdalla K."/>
            <person name="Wold M."/>
            <person name="Kees E."/>
            <person name="Gralnick J."/>
        </authorList>
    </citation>
    <scope>NUCLEOTIDE SEQUENCE [LARGE SCALE GENOMIC DNA]</scope>
    <source>
        <strain evidence="12 14">NF-5</strain>
    </source>
</reference>
<keyword evidence="9" id="KW-0732">Signal</keyword>
<evidence type="ECO:0000256" key="9">
    <source>
        <dbReference type="SAM" id="SignalP"/>
    </source>
</evidence>
<evidence type="ECO:0000256" key="4">
    <source>
        <dbReference type="ARBA" id="ARBA00022617"/>
    </source>
</evidence>
<dbReference type="EMBL" id="JAOTLW010000003">
    <property type="protein sequence ID" value="MDI5830737.1"/>
    <property type="molecule type" value="Genomic_DNA"/>
</dbReference>
<name>A0A1E3V1E0_9GAMM</name>
<dbReference type="GO" id="GO:0042597">
    <property type="term" value="C:periplasmic space"/>
    <property type="evidence" value="ECO:0007669"/>
    <property type="project" value="UniProtKB-SubCell"/>
</dbReference>
<dbReference type="EMBL" id="SUNE01000003">
    <property type="protein sequence ID" value="MDG5899387.1"/>
    <property type="molecule type" value="Genomic_DNA"/>
</dbReference>
<accession>A0A1E3V1E0</accession>
<dbReference type="Proteomes" id="UP001152518">
    <property type="component" value="Unassembled WGS sequence"/>
</dbReference>
<keyword evidence="8" id="KW-0408">Iron</keyword>
<evidence type="ECO:0000256" key="6">
    <source>
        <dbReference type="ARBA" id="ARBA00022764"/>
    </source>
</evidence>
<dbReference type="SUPFAM" id="SSF48695">
    <property type="entry name" value="Multiheme cytochromes"/>
    <property type="match status" value="1"/>
</dbReference>
<evidence type="ECO:0000256" key="2">
    <source>
        <dbReference type="ARBA" id="ARBA00004418"/>
    </source>
</evidence>
<evidence type="ECO:0000256" key="3">
    <source>
        <dbReference type="ARBA" id="ARBA00022448"/>
    </source>
</evidence>
<dbReference type="Proteomes" id="UP001187859">
    <property type="component" value="Unassembled WGS sequence"/>
</dbReference>
<protein>
    <submittedName>
        <fullName evidence="11 13">Cytochrome C</fullName>
    </submittedName>
</protein>
<keyword evidence="5" id="KW-0479">Metal-binding</keyword>
<evidence type="ECO:0000313" key="13">
    <source>
        <dbReference type="EMBL" id="MDV5390029.1"/>
    </source>
</evidence>
<comment type="cofactor">
    <cofactor evidence="1">
        <name>heme c</name>
        <dbReference type="ChEBI" id="CHEBI:61717"/>
    </cofactor>
</comment>
<proteinExistence type="predicted"/>
<dbReference type="InterPro" id="IPR012286">
    <property type="entry name" value="Tetrahaem_cytochrome"/>
</dbReference>
<reference evidence="13" key="4">
    <citation type="submission" date="2023-05" db="EMBL/GenBank/DDBJ databases">
        <title>Colonisation of extended spectrum b-lactamase- and carbapenemase-producing bacteria on hospital surfaces from low- and middle-income countries.</title>
        <authorList>
            <person name="Nieto-Rosado M."/>
            <person name="Sands K."/>
            <person name="Iregbu K."/>
            <person name="Zahra R."/>
            <person name="Mazarati J.B."/>
            <person name="Mehtar S."/>
            <person name="Barnards-Group B."/>
            <person name="Walsh T.R."/>
        </authorList>
    </citation>
    <scope>NUCLEOTIDE SEQUENCE</scope>
    <source>
        <strain evidence="13">PP-E493</strain>
    </source>
</reference>
<dbReference type="Proteomes" id="UP001159075">
    <property type="component" value="Unassembled WGS sequence"/>
</dbReference>
<evidence type="ECO:0000313" key="11">
    <source>
        <dbReference type="EMBL" id="MDG5899387.1"/>
    </source>
</evidence>
<evidence type="ECO:0000256" key="7">
    <source>
        <dbReference type="ARBA" id="ARBA00022982"/>
    </source>
</evidence>
<sequence length="96" mass="10464">MLKKMMLMCALCFSTSLMAASLADSHSERSDCESCHKDKTPSADYVFENEQCVSCHGEMKTLAGEAHTKHDGVLTCTNCHIAHEEKAPADACKACH</sequence>
<evidence type="ECO:0000256" key="1">
    <source>
        <dbReference type="ARBA" id="ARBA00001926"/>
    </source>
</evidence>
<dbReference type="RefSeq" id="WP_037417920.1">
    <property type="nucleotide sequence ID" value="NZ_AP025014.1"/>
</dbReference>
<dbReference type="Pfam" id="PF14537">
    <property type="entry name" value="Cytochrom_c3_2"/>
    <property type="match status" value="1"/>
</dbReference>
<reference evidence="11" key="2">
    <citation type="submission" date="2019-04" db="EMBL/GenBank/DDBJ databases">
        <authorList>
            <person name="Zou H."/>
        </authorList>
    </citation>
    <scope>NUCLEOTIDE SEQUENCE</scope>
    <source>
        <strain evidence="11">2015oxa</strain>
    </source>
</reference>
<keyword evidence="4" id="KW-0349">Heme</keyword>
<keyword evidence="7" id="KW-0249">Electron transport</keyword>
<dbReference type="GO" id="GO:0046872">
    <property type="term" value="F:metal ion binding"/>
    <property type="evidence" value="ECO:0007669"/>
    <property type="project" value="UniProtKB-KW"/>
</dbReference>
<evidence type="ECO:0000256" key="8">
    <source>
        <dbReference type="ARBA" id="ARBA00023004"/>
    </source>
</evidence>
<feature type="signal peptide" evidence="9">
    <location>
        <begin position="1"/>
        <end position="19"/>
    </location>
</feature>
<gene>
    <name evidence="11" type="ORF">E2650_05610</name>
    <name evidence="12" type="ORF">ODY93_04090</name>
    <name evidence="13" type="ORF">QM089_07100</name>
</gene>
<keyword evidence="14" id="KW-1185">Reference proteome</keyword>
<dbReference type="InterPro" id="IPR036280">
    <property type="entry name" value="Multihaem_cyt_sf"/>
</dbReference>
<organism evidence="13 15">
    <name type="scientific">Shewanella xiamenensis</name>
    <dbReference type="NCBI Taxonomy" id="332186"/>
    <lineage>
        <taxon>Bacteria</taxon>
        <taxon>Pseudomonadati</taxon>
        <taxon>Pseudomonadota</taxon>
        <taxon>Gammaproteobacteria</taxon>
        <taxon>Alteromonadales</taxon>
        <taxon>Shewanellaceae</taxon>
        <taxon>Shewanella</taxon>
    </lineage>
</organism>
<dbReference type="Gene3D" id="1.10.1130.10">
    <property type="entry name" value="Flavocytochrome C3, Chain A"/>
    <property type="match status" value="1"/>
</dbReference>
<keyword evidence="3" id="KW-0813">Transport</keyword>
<comment type="subcellular location">
    <subcellularLocation>
        <location evidence="2">Periplasm</location>
    </subcellularLocation>
</comment>
<evidence type="ECO:0000259" key="10">
    <source>
        <dbReference type="Pfam" id="PF14537"/>
    </source>
</evidence>
<comment type="caution">
    <text evidence="13">The sequence shown here is derived from an EMBL/GenBank/DDBJ whole genome shotgun (WGS) entry which is preliminary data.</text>
</comment>
<dbReference type="EMBL" id="JASGOQ010000001">
    <property type="protein sequence ID" value="MDV5390029.1"/>
    <property type="molecule type" value="Genomic_DNA"/>
</dbReference>
<evidence type="ECO:0000313" key="12">
    <source>
        <dbReference type="EMBL" id="MDI5830737.1"/>
    </source>
</evidence>
<evidence type="ECO:0000313" key="15">
    <source>
        <dbReference type="Proteomes" id="UP001187859"/>
    </source>
</evidence>
<reference evidence="11" key="1">
    <citation type="journal article" date="2019" name="Int J Environ Res Public Health">
        <title>Characterization of Chromosome-Mediated BlaOXA-894 in Shewanella xiamenensis Isolated from Pig Wastewater.</title>
        <authorList>
            <person name="Zou H."/>
            <person name="Zhou Z."/>
            <person name="Xia H."/>
            <person name="Zhao Q."/>
            <person name="Li X."/>
        </authorList>
    </citation>
    <scope>NUCLEOTIDE SEQUENCE</scope>
    <source>
        <strain evidence="11">2015oxa</strain>
    </source>
</reference>
<evidence type="ECO:0000256" key="5">
    <source>
        <dbReference type="ARBA" id="ARBA00022723"/>
    </source>
</evidence>
<feature type="chain" id="PRO_5044557357" evidence="9">
    <location>
        <begin position="20"/>
        <end position="96"/>
    </location>
</feature>